<dbReference type="Proteomes" id="UP001162031">
    <property type="component" value="Unassembled WGS sequence"/>
</dbReference>
<evidence type="ECO:0000256" key="5">
    <source>
        <dbReference type="ARBA" id="ARBA00023098"/>
    </source>
</evidence>
<proteinExistence type="inferred from homology"/>
<dbReference type="EMBL" id="CANTFL010001335">
    <property type="protein sequence ID" value="CAI5737473.1"/>
    <property type="molecule type" value="Genomic_DNA"/>
</dbReference>
<dbReference type="InterPro" id="IPR050723">
    <property type="entry name" value="CFA/CMAS"/>
</dbReference>
<sequence length="411" mass="47389">MSDKQKTALVAASAAVVGVTASSYLLRRVMRPVLHARAAAFFTQMLADADILIDRDIRIYDEDIFLDWMHRGMLAIGESYMAKKWDAIIPLDLLLARLLMLPADKRRKMFTAWNAKFIALGGKIFNYQSPSRAWIVGAVHYDLGNDFFKLWLDPYMQYSCAYWKGIDNEHDLDAAQRNKLHLIARKLKLEPGMRVLEIGCGWGGLACFLAKEYGVHVTGITISNEQLKGAREWAKREGVTDRTSFEYCDYRDMHGQFNRVVSVAMMEAVGYKNLDAYFRVIQRCLMDDGLALVHGCAANRSIDVPIQLWILKYIFPNGFLPSFAQLLLFAERKLIVEDVQNLGPDYVKTLGCWQERYQKHLDEGNIDRPEVFCRMWSFYLQYCLAGFRARTVQLAQIVYSKNRYTRYDAER</sequence>
<gene>
    <name evidence="6" type="ORF">HBR001_LOCUS7169</name>
</gene>
<accession>A0AAV0UMB7</accession>
<protein>
    <recommendedName>
        <fullName evidence="8">Cyclopropane-fatty-acyl-phospholipid synthase</fullName>
    </recommendedName>
</protein>
<dbReference type="PANTHER" id="PTHR43667">
    <property type="entry name" value="CYCLOPROPANE-FATTY-ACYL-PHOSPHOLIPID SYNTHASE"/>
    <property type="match status" value="1"/>
</dbReference>
<dbReference type="InterPro" id="IPR029063">
    <property type="entry name" value="SAM-dependent_MTases_sf"/>
</dbReference>
<evidence type="ECO:0000256" key="1">
    <source>
        <dbReference type="ARBA" id="ARBA00010815"/>
    </source>
</evidence>
<keyword evidence="7" id="KW-1185">Reference proteome</keyword>
<organism evidence="6 7">
    <name type="scientific">Hyaloperonospora brassicae</name>
    <name type="common">Brassica downy mildew</name>
    <name type="synonym">Peronospora brassicae</name>
    <dbReference type="NCBI Taxonomy" id="162125"/>
    <lineage>
        <taxon>Eukaryota</taxon>
        <taxon>Sar</taxon>
        <taxon>Stramenopiles</taxon>
        <taxon>Oomycota</taxon>
        <taxon>Peronosporomycetes</taxon>
        <taxon>Peronosporales</taxon>
        <taxon>Peronosporaceae</taxon>
        <taxon>Hyaloperonospora</taxon>
    </lineage>
</organism>
<comment type="caution">
    <text evidence="6">The sequence shown here is derived from an EMBL/GenBank/DDBJ whole genome shotgun (WGS) entry which is preliminary data.</text>
</comment>
<dbReference type="GO" id="GO:0032259">
    <property type="term" value="P:methylation"/>
    <property type="evidence" value="ECO:0007669"/>
    <property type="project" value="UniProtKB-KW"/>
</dbReference>
<dbReference type="CDD" id="cd02440">
    <property type="entry name" value="AdoMet_MTases"/>
    <property type="match status" value="1"/>
</dbReference>
<reference evidence="6" key="1">
    <citation type="submission" date="2022-12" db="EMBL/GenBank/DDBJ databases">
        <authorList>
            <person name="Webb A."/>
        </authorList>
    </citation>
    <scope>NUCLEOTIDE SEQUENCE</scope>
    <source>
        <strain evidence="6">Hp1</strain>
    </source>
</reference>
<keyword evidence="2" id="KW-0489">Methyltransferase</keyword>
<comment type="similarity">
    <text evidence="1">Belongs to the CFA/CMAS family.</text>
</comment>
<dbReference type="Pfam" id="PF02353">
    <property type="entry name" value="CMAS"/>
    <property type="match status" value="1"/>
</dbReference>
<evidence type="ECO:0000313" key="7">
    <source>
        <dbReference type="Proteomes" id="UP001162031"/>
    </source>
</evidence>
<dbReference type="GO" id="GO:0008610">
    <property type="term" value="P:lipid biosynthetic process"/>
    <property type="evidence" value="ECO:0007669"/>
    <property type="project" value="InterPro"/>
</dbReference>
<dbReference type="NCBIfam" id="NF008686">
    <property type="entry name" value="PRK11705.1"/>
    <property type="match status" value="1"/>
</dbReference>
<dbReference type="GO" id="GO:0008168">
    <property type="term" value="F:methyltransferase activity"/>
    <property type="evidence" value="ECO:0007669"/>
    <property type="project" value="UniProtKB-KW"/>
</dbReference>
<dbReference type="Gene3D" id="3.40.50.150">
    <property type="entry name" value="Vaccinia Virus protein VP39"/>
    <property type="match status" value="1"/>
</dbReference>
<evidence type="ECO:0000256" key="3">
    <source>
        <dbReference type="ARBA" id="ARBA00022679"/>
    </source>
</evidence>
<keyword evidence="5" id="KW-0443">Lipid metabolism</keyword>
<evidence type="ECO:0008006" key="8">
    <source>
        <dbReference type="Google" id="ProtNLM"/>
    </source>
</evidence>
<evidence type="ECO:0000256" key="4">
    <source>
        <dbReference type="ARBA" id="ARBA00022691"/>
    </source>
</evidence>
<dbReference type="AlphaFoldDB" id="A0AAV0UMB7"/>
<dbReference type="InterPro" id="IPR003333">
    <property type="entry name" value="CMAS"/>
</dbReference>
<evidence type="ECO:0000256" key="2">
    <source>
        <dbReference type="ARBA" id="ARBA00022603"/>
    </source>
</evidence>
<keyword evidence="4" id="KW-0949">S-adenosyl-L-methionine</keyword>
<dbReference type="PIRSF" id="PIRSF003085">
    <property type="entry name" value="CMAS"/>
    <property type="match status" value="1"/>
</dbReference>
<dbReference type="PANTHER" id="PTHR43667:SF1">
    <property type="entry name" value="CYCLOPROPANE-FATTY-ACYL-PHOSPHOLIPID SYNTHASE"/>
    <property type="match status" value="1"/>
</dbReference>
<keyword evidence="3" id="KW-0808">Transferase</keyword>
<evidence type="ECO:0000313" key="6">
    <source>
        <dbReference type="EMBL" id="CAI5737473.1"/>
    </source>
</evidence>
<name>A0AAV0UMB7_HYABA</name>
<dbReference type="SUPFAM" id="SSF53335">
    <property type="entry name" value="S-adenosyl-L-methionine-dependent methyltransferases"/>
    <property type="match status" value="1"/>
</dbReference>